<evidence type="ECO:0000256" key="3">
    <source>
        <dbReference type="ARBA" id="ARBA00022917"/>
    </source>
</evidence>
<keyword evidence="6" id="KW-1185">Reference proteome</keyword>
<dbReference type="PANTHER" id="PTHR10938">
    <property type="entry name" value="TRANSLATION INITIATION FACTOR IF-3"/>
    <property type="match status" value="1"/>
</dbReference>
<accession>A0ABR2I402</accession>
<dbReference type="PANTHER" id="PTHR10938:SF0">
    <property type="entry name" value="TRANSLATION INITIATION FACTOR IF-3, MITOCHONDRIAL"/>
    <property type="match status" value="1"/>
</dbReference>
<evidence type="ECO:0000256" key="4">
    <source>
        <dbReference type="SAM" id="MobiDB-lite"/>
    </source>
</evidence>
<gene>
    <name evidence="5" type="ORF">PGQ11_012993</name>
</gene>
<keyword evidence="2 5" id="KW-0396">Initiation factor</keyword>
<dbReference type="Gene3D" id="3.30.110.10">
    <property type="entry name" value="Translation initiation factor 3 (IF-3), C-terminal domain"/>
    <property type="match status" value="1"/>
</dbReference>
<feature type="compositionally biased region" description="Low complexity" evidence="4">
    <location>
        <begin position="68"/>
        <end position="80"/>
    </location>
</feature>
<comment type="caution">
    <text evidence="5">The sequence shown here is derived from an EMBL/GenBank/DDBJ whole genome shotgun (WGS) entry which is preliminary data.</text>
</comment>
<evidence type="ECO:0000256" key="1">
    <source>
        <dbReference type="ARBA" id="ARBA00005439"/>
    </source>
</evidence>
<proteinExistence type="inferred from homology"/>
<evidence type="ECO:0000313" key="5">
    <source>
        <dbReference type="EMBL" id="KAK8857081.1"/>
    </source>
</evidence>
<dbReference type="InterPro" id="IPR001288">
    <property type="entry name" value="Translation_initiation_fac_3"/>
</dbReference>
<dbReference type="SUPFAM" id="SSF55200">
    <property type="entry name" value="Translation initiation factor IF3, C-terminal domain"/>
    <property type="match status" value="1"/>
</dbReference>
<sequence>MQHTRCVFSPARALQNVFLSHLDLSARRSMAAAPSSISRPAATYLYPRLFSTNGGSRMKLFVRRPYDNNNNNNAKNGNRNGPETPASRFPTDNDIPYKWVKVADETGALSEPQRTSDVLAALDRQKYSLAMVAPPPEPKEEEESDESLSFQDMPLAEPEAAICRIIDKHAYAKMAEEKEKEARRKKLNTKELELNWAIAPNDLGHKVTQLQSFLTKGKTVMVMMAKKRRGRVATKEEAEALLEKLTEAATEAGAALAKKEGTFPGVVNLKFEGRKKS</sequence>
<protein>
    <submittedName>
        <fullName evidence="5">Translation initiation factor IF-3</fullName>
    </submittedName>
</protein>
<organism evidence="5 6">
    <name type="scientific">Apiospora arundinis</name>
    <dbReference type="NCBI Taxonomy" id="335852"/>
    <lineage>
        <taxon>Eukaryota</taxon>
        <taxon>Fungi</taxon>
        <taxon>Dikarya</taxon>
        <taxon>Ascomycota</taxon>
        <taxon>Pezizomycotina</taxon>
        <taxon>Sordariomycetes</taxon>
        <taxon>Xylariomycetidae</taxon>
        <taxon>Amphisphaeriales</taxon>
        <taxon>Apiosporaceae</taxon>
        <taxon>Apiospora</taxon>
    </lineage>
</organism>
<evidence type="ECO:0000313" key="6">
    <source>
        <dbReference type="Proteomes" id="UP001390339"/>
    </source>
</evidence>
<name>A0ABR2I402_9PEZI</name>
<dbReference type="GO" id="GO:0003743">
    <property type="term" value="F:translation initiation factor activity"/>
    <property type="evidence" value="ECO:0007669"/>
    <property type="project" value="UniProtKB-KW"/>
</dbReference>
<comment type="similarity">
    <text evidence="1">Belongs to the IF-3 family.</text>
</comment>
<feature type="region of interest" description="Disordered" evidence="4">
    <location>
        <begin position="64"/>
        <end position="91"/>
    </location>
</feature>
<dbReference type="EMBL" id="JAPCWZ010000007">
    <property type="protein sequence ID" value="KAK8857081.1"/>
    <property type="molecule type" value="Genomic_DNA"/>
</dbReference>
<dbReference type="Proteomes" id="UP001390339">
    <property type="component" value="Unassembled WGS sequence"/>
</dbReference>
<keyword evidence="3" id="KW-0648">Protein biosynthesis</keyword>
<reference evidence="5 6" key="1">
    <citation type="journal article" date="2024" name="IMA Fungus">
        <title>Apiospora arundinis, a panoply of carbohydrate-active enzymes and secondary metabolites.</title>
        <authorList>
            <person name="Sorensen T."/>
            <person name="Petersen C."/>
            <person name="Muurmann A.T."/>
            <person name="Christiansen J.V."/>
            <person name="Brundto M.L."/>
            <person name="Overgaard C.K."/>
            <person name="Boysen A.T."/>
            <person name="Wollenberg R.D."/>
            <person name="Larsen T.O."/>
            <person name="Sorensen J.L."/>
            <person name="Nielsen K.L."/>
            <person name="Sondergaard T.E."/>
        </authorList>
    </citation>
    <scope>NUCLEOTIDE SEQUENCE [LARGE SCALE GENOMIC DNA]</scope>
    <source>
        <strain evidence="5 6">AAU 773</strain>
    </source>
</reference>
<evidence type="ECO:0000256" key="2">
    <source>
        <dbReference type="ARBA" id="ARBA00022540"/>
    </source>
</evidence>
<dbReference type="InterPro" id="IPR036788">
    <property type="entry name" value="T_IF-3_C_sf"/>
</dbReference>